<dbReference type="PROSITE" id="PS50977">
    <property type="entry name" value="HTH_TETR_2"/>
    <property type="match status" value="1"/>
</dbReference>
<dbReference type="SUPFAM" id="SSF46689">
    <property type="entry name" value="Homeodomain-like"/>
    <property type="match status" value="1"/>
</dbReference>
<evidence type="ECO:0000256" key="1">
    <source>
        <dbReference type="ARBA" id="ARBA00023015"/>
    </source>
</evidence>
<dbReference type="InterPro" id="IPR009057">
    <property type="entry name" value="Homeodomain-like_sf"/>
</dbReference>
<keyword evidence="3" id="KW-0804">Transcription</keyword>
<name>A0A4U8VXT3_9NOCA</name>
<feature type="DNA-binding region" description="H-T-H motif" evidence="4">
    <location>
        <begin position="29"/>
        <end position="48"/>
    </location>
</feature>
<reference evidence="6 7" key="1">
    <citation type="submission" date="2019-02" db="EMBL/GenBank/DDBJ databases">
        <authorList>
            <consortium name="Pathogen Informatics"/>
        </authorList>
    </citation>
    <scope>NUCLEOTIDE SEQUENCE [LARGE SCALE GENOMIC DNA]</scope>
    <source>
        <strain evidence="6 7">3012STDY6756504</strain>
    </source>
</reference>
<evidence type="ECO:0000256" key="4">
    <source>
        <dbReference type="PROSITE-ProRule" id="PRU00335"/>
    </source>
</evidence>
<keyword evidence="1" id="KW-0805">Transcription regulation</keyword>
<dbReference type="InterPro" id="IPR036271">
    <property type="entry name" value="Tet_transcr_reg_TetR-rel_C_sf"/>
</dbReference>
<sequence length="190" mass="20455">MARPRGFDEDAAVDAAMRAFWSAGYEATSTQDLCAATGLGRSSIYNTFTSKHDLFERALGRYMAVKNAATEQVLDSDASAVEKLRTLLWRVVDAPDDDPIGCLVVNSTVELGPRDPEVAAKLRADQRYRLDLLTAVIERGQRDGEISRDKDPRTLALFVIATIGGLQVAARGGADRAERAAIATTALGAL</sequence>
<evidence type="ECO:0000313" key="7">
    <source>
        <dbReference type="Proteomes" id="UP000290439"/>
    </source>
</evidence>
<dbReference type="InterPro" id="IPR001647">
    <property type="entry name" value="HTH_TetR"/>
</dbReference>
<dbReference type="SUPFAM" id="SSF48498">
    <property type="entry name" value="Tetracyclin repressor-like, C-terminal domain"/>
    <property type="match status" value="1"/>
</dbReference>
<feature type="domain" description="HTH tetR-type" evidence="5">
    <location>
        <begin position="6"/>
        <end position="66"/>
    </location>
</feature>
<dbReference type="GO" id="GO:0003677">
    <property type="term" value="F:DNA binding"/>
    <property type="evidence" value="ECO:0007669"/>
    <property type="project" value="UniProtKB-UniRule"/>
</dbReference>
<protein>
    <submittedName>
        <fullName evidence="6">DNA-binding transcriptional repressor AcrR</fullName>
    </submittedName>
</protein>
<evidence type="ECO:0000259" key="5">
    <source>
        <dbReference type="PROSITE" id="PS50977"/>
    </source>
</evidence>
<evidence type="ECO:0000256" key="3">
    <source>
        <dbReference type="ARBA" id="ARBA00023163"/>
    </source>
</evidence>
<keyword evidence="2 4" id="KW-0238">DNA-binding</keyword>
<dbReference type="PANTHER" id="PTHR47506">
    <property type="entry name" value="TRANSCRIPTIONAL REGULATORY PROTEIN"/>
    <property type="match status" value="1"/>
</dbReference>
<dbReference type="PANTHER" id="PTHR47506:SF1">
    <property type="entry name" value="HTH-TYPE TRANSCRIPTIONAL REGULATOR YJDC"/>
    <property type="match status" value="1"/>
</dbReference>
<proteinExistence type="predicted"/>
<dbReference type="Gene3D" id="1.10.10.60">
    <property type="entry name" value="Homeodomain-like"/>
    <property type="match status" value="1"/>
</dbReference>
<dbReference type="EMBL" id="LR215973">
    <property type="protein sequence ID" value="VFA96774.1"/>
    <property type="molecule type" value="Genomic_DNA"/>
</dbReference>
<gene>
    <name evidence="6" type="ORF">NCTC10797_00529</name>
</gene>
<organism evidence="6 7">
    <name type="scientific">Nocardia cyriacigeorgica</name>
    <dbReference type="NCBI Taxonomy" id="135487"/>
    <lineage>
        <taxon>Bacteria</taxon>
        <taxon>Bacillati</taxon>
        <taxon>Actinomycetota</taxon>
        <taxon>Actinomycetes</taxon>
        <taxon>Mycobacteriales</taxon>
        <taxon>Nocardiaceae</taxon>
        <taxon>Nocardia</taxon>
    </lineage>
</organism>
<dbReference type="AlphaFoldDB" id="A0A4U8VXT3"/>
<dbReference type="Pfam" id="PF00440">
    <property type="entry name" value="TetR_N"/>
    <property type="match status" value="1"/>
</dbReference>
<evidence type="ECO:0000313" key="6">
    <source>
        <dbReference type="EMBL" id="VFA96774.1"/>
    </source>
</evidence>
<dbReference type="Proteomes" id="UP000290439">
    <property type="component" value="Chromosome"/>
</dbReference>
<dbReference type="InterPro" id="IPR011075">
    <property type="entry name" value="TetR_C"/>
</dbReference>
<accession>A0A4U8VXT3</accession>
<dbReference type="RefSeq" id="WP_130915822.1">
    <property type="nucleotide sequence ID" value="NZ_LR215973.1"/>
</dbReference>
<dbReference type="Gene3D" id="1.10.357.10">
    <property type="entry name" value="Tetracycline Repressor, domain 2"/>
    <property type="match status" value="1"/>
</dbReference>
<evidence type="ECO:0000256" key="2">
    <source>
        <dbReference type="ARBA" id="ARBA00023125"/>
    </source>
</evidence>
<dbReference type="Pfam" id="PF16925">
    <property type="entry name" value="TetR_C_13"/>
    <property type="match status" value="1"/>
</dbReference>